<evidence type="ECO:0000256" key="2">
    <source>
        <dbReference type="ARBA" id="ARBA00023043"/>
    </source>
</evidence>
<dbReference type="InterPro" id="IPR036770">
    <property type="entry name" value="Ankyrin_rpt-contain_sf"/>
</dbReference>
<evidence type="ECO:0000313" key="3">
    <source>
        <dbReference type="EMBL" id="WAI47837.1"/>
    </source>
</evidence>
<evidence type="ECO:0000256" key="1">
    <source>
        <dbReference type="ARBA" id="ARBA00022737"/>
    </source>
</evidence>
<dbReference type="Gene3D" id="1.25.40.20">
    <property type="entry name" value="Ankyrin repeat-containing domain"/>
    <property type="match status" value="2"/>
</dbReference>
<protein>
    <submittedName>
        <fullName evidence="3">Ankyrin repeat domain-containing protein</fullName>
    </submittedName>
</protein>
<dbReference type="PANTHER" id="PTHR24198:SF165">
    <property type="entry name" value="ANKYRIN REPEAT-CONTAINING PROTEIN-RELATED"/>
    <property type="match status" value="1"/>
</dbReference>
<dbReference type="EMBL" id="CP113432">
    <property type="protein sequence ID" value="WAI47837.1"/>
    <property type="molecule type" value="Genomic_DNA"/>
</dbReference>
<keyword evidence="2" id="KW-0040">ANK repeat</keyword>
<reference evidence="3" key="1">
    <citation type="submission" date="2022-11" db="EMBL/GenBank/DDBJ databases">
        <title>Pseudomonas triclosanedens sp. nov., a triclosan degrader isolated from activated sludge.</title>
        <authorList>
            <person name="Yin Y."/>
            <person name="Lu Z."/>
        </authorList>
    </citation>
    <scope>NUCLEOTIDE SEQUENCE</scope>
    <source>
        <strain evidence="3">ZM23</strain>
    </source>
</reference>
<dbReference type="Pfam" id="PF13637">
    <property type="entry name" value="Ank_4"/>
    <property type="match status" value="1"/>
</dbReference>
<dbReference type="SMART" id="SM00248">
    <property type="entry name" value="ANK"/>
    <property type="match status" value="4"/>
</dbReference>
<proteinExistence type="predicted"/>
<name>A0ABY6ZSC7_9PSED</name>
<sequence>MNMRINAAQIEQLVARGQVNKRERNGSTPLSQFAHAFWHLSDKAEIVRLIGVLLDAGADPNLSKVPPACLAIGLGTLRGEIFGPEEGSHDDLKALLSRLKQAGADLDAFEPRGLYNPLIMAAYLGDVRLFDDLLELGTNPNITNRDGSTALMYAAGDVDLLDSSTAGISCAWCRRGDPLEVTRRLLALGADPATINKRRRTALRIAASKNNFDIAAELAGALAARQRLTHDDVRLFASSAWQAQVEALPTHTAQPRAARPTATAGVAQQQSWAKVQKKHDASTWYGKGSIEAKAFTGAILEYILASDLATRLYGTHEGWMPPHSLQLSKTKSFFTLSGAVEFGWAYDESAGNDSFRVSYARLENCDGPLGYNWFRKEEKCFPFIDRQAPDKAEVVAAIEDFCQRYFG</sequence>
<gene>
    <name evidence="3" type="ORF">OU419_18905</name>
</gene>
<accession>A0ABY6ZSC7</accession>
<dbReference type="RefSeq" id="WP_254475941.1">
    <property type="nucleotide sequence ID" value="NZ_CP113432.1"/>
</dbReference>
<dbReference type="PANTHER" id="PTHR24198">
    <property type="entry name" value="ANKYRIN REPEAT AND PROTEIN KINASE DOMAIN-CONTAINING PROTEIN"/>
    <property type="match status" value="1"/>
</dbReference>
<dbReference type="SUPFAM" id="SSF48403">
    <property type="entry name" value="Ankyrin repeat"/>
    <property type="match status" value="1"/>
</dbReference>
<organism evidence="3 4">
    <name type="scientific">Pseudomonas triclosanedens</name>
    <dbReference type="NCBI Taxonomy" id="2961893"/>
    <lineage>
        <taxon>Bacteria</taxon>
        <taxon>Pseudomonadati</taxon>
        <taxon>Pseudomonadota</taxon>
        <taxon>Gammaproteobacteria</taxon>
        <taxon>Pseudomonadales</taxon>
        <taxon>Pseudomonadaceae</taxon>
        <taxon>Pseudomonas</taxon>
    </lineage>
</organism>
<dbReference type="Proteomes" id="UP001163624">
    <property type="component" value="Chromosome"/>
</dbReference>
<dbReference type="InterPro" id="IPR002110">
    <property type="entry name" value="Ankyrin_rpt"/>
</dbReference>
<keyword evidence="4" id="KW-1185">Reference proteome</keyword>
<keyword evidence="1" id="KW-0677">Repeat</keyword>
<evidence type="ECO:0000313" key="4">
    <source>
        <dbReference type="Proteomes" id="UP001163624"/>
    </source>
</evidence>